<gene>
    <name evidence="2" type="ORF">SDENCHOL_20064</name>
</gene>
<keyword evidence="1" id="KW-1133">Transmembrane helix</keyword>
<keyword evidence="3" id="KW-1185">Reference proteome</keyword>
<feature type="transmembrane region" description="Helical" evidence="1">
    <location>
        <begin position="28"/>
        <end position="46"/>
    </location>
</feature>
<keyword evidence="1" id="KW-0812">Transmembrane</keyword>
<dbReference type="Proteomes" id="UP000242886">
    <property type="component" value="Chromosome SDENCHOL"/>
</dbReference>
<proteinExistence type="predicted"/>
<keyword evidence="1" id="KW-0472">Membrane</keyword>
<evidence type="ECO:0000313" key="3">
    <source>
        <dbReference type="Proteomes" id="UP000242886"/>
    </source>
</evidence>
<reference evidence="2" key="1">
    <citation type="submission" date="2017-03" db="EMBL/GenBank/DDBJ databases">
        <authorList>
            <consortium name="AG Boll"/>
        </authorList>
    </citation>
    <scope>NUCLEOTIDE SEQUENCE [LARGE SCALE GENOMIC DNA]</scope>
    <source>
        <strain evidence="2">Chol</strain>
    </source>
</reference>
<accession>A0A7Z7HR93</accession>
<sequence length="178" mass="20267">MEGVGMTKTMRLRRRFHCAAQSGAIKPWILIVLLLVLAPLLTLGFYEGRKAYWDAKVREMCAKDGGIKVYETMKLPPEKFNEWGQPNFYRPTQGENALGADYVFVSDIFYYRKGNPQMARYHIKVIRRLDGKLIGESISYGRGGGDLPSPSHGTSFHCPKDYGDIPLLMQVFIRSNKE</sequence>
<organism evidence="2 3">
    <name type="scientific">Sterolibacterium denitrificans</name>
    <dbReference type="NCBI Taxonomy" id="157592"/>
    <lineage>
        <taxon>Bacteria</taxon>
        <taxon>Pseudomonadati</taxon>
        <taxon>Pseudomonadota</taxon>
        <taxon>Betaproteobacteria</taxon>
        <taxon>Nitrosomonadales</taxon>
        <taxon>Sterolibacteriaceae</taxon>
        <taxon>Sterolibacterium</taxon>
    </lineage>
</organism>
<evidence type="ECO:0000256" key="1">
    <source>
        <dbReference type="SAM" id="Phobius"/>
    </source>
</evidence>
<name>A0A7Z7HR93_9PROT</name>
<dbReference type="AlphaFoldDB" id="A0A7Z7HR93"/>
<evidence type="ECO:0000313" key="2">
    <source>
        <dbReference type="EMBL" id="SMB26126.1"/>
    </source>
</evidence>
<dbReference type="EMBL" id="LT837803">
    <property type="protein sequence ID" value="SMB26126.1"/>
    <property type="molecule type" value="Genomic_DNA"/>
</dbReference>
<protein>
    <submittedName>
        <fullName evidence="2">Uncharacterized protein</fullName>
    </submittedName>
</protein>